<dbReference type="AlphaFoldDB" id="A0A8H5FMI6"/>
<gene>
    <name evidence="1" type="ORF">D9611_001098</name>
</gene>
<keyword evidence="2" id="KW-1185">Reference proteome</keyword>
<name>A0A8H5FMI6_9AGAR</name>
<evidence type="ECO:0000313" key="2">
    <source>
        <dbReference type="Proteomes" id="UP000541558"/>
    </source>
</evidence>
<comment type="caution">
    <text evidence="1">The sequence shown here is derived from an EMBL/GenBank/DDBJ whole genome shotgun (WGS) entry which is preliminary data.</text>
</comment>
<dbReference type="EMBL" id="JAACJK010000001">
    <property type="protein sequence ID" value="KAF5341923.1"/>
    <property type="molecule type" value="Genomic_DNA"/>
</dbReference>
<organism evidence="1 2">
    <name type="scientific">Ephemerocybe angulata</name>
    <dbReference type="NCBI Taxonomy" id="980116"/>
    <lineage>
        <taxon>Eukaryota</taxon>
        <taxon>Fungi</taxon>
        <taxon>Dikarya</taxon>
        <taxon>Basidiomycota</taxon>
        <taxon>Agaricomycotina</taxon>
        <taxon>Agaricomycetes</taxon>
        <taxon>Agaricomycetidae</taxon>
        <taxon>Agaricales</taxon>
        <taxon>Agaricineae</taxon>
        <taxon>Psathyrellaceae</taxon>
        <taxon>Ephemerocybe</taxon>
    </lineage>
</organism>
<proteinExistence type="predicted"/>
<evidence type="ECO:0000313" key="1">
    <source>
        <dbReference type="EMBL" id="KAF5341923.1"/>
    </source>
</evidence>
<protein>
    <submittedName>
        <fullName evidence="1">Uncharacterized protein</fullName>
    </submittedName>
</protein>
<accession>A0A8H5FMI6</accession>
<dbReference type="OrthoDB" id="61113at2759"/>
<sequence>MVFVHRLQDPSDAQIEEITQLLLRAHDGLIVPRMMSDSKKDVEEKWHHSGTLIGALEGRIWVIFDPSYSGPESPAQLRGEITGVPIVAVVIAFGPGGMPMASEAQRALGREYIDSLSSETKSWQNETFYPLVGKMMEESGGQQKASN</sequence>
<dbReference type="Proteomes" id="UP000541558">
    <property type="component" value="Unassembled WGS sequence"/>
</dbReference>
<reference evidence="1 2" key="1">
    <citation type="journal article" date="2020" name="ISME J.">
        <title>Uncovering the hidden diversity of litter-decomposition mechanisms in mushroom-forming fungi.</title>
        <authorList>
            <person name="Floudas D."/>
            <person name="Bentzer J."/>
            <person name="Ahren D."/>
            <person name="Johansson T."/>
            <person name="Persson P."/>
            <person name="Tunlid A."/>
        </authorList>
    </citation>
    <scope>NUCLEOTIDE SEQUENCE [LARGE SCALE GENOMIC DNA]</scope>
    <source>
        <strain evidence="1 2">CBS 175.51</strain>
    </source>
</reference>